<dbReference type="RefSeq" id="WP_210680627.1">
    <property type="nucleotide sequence ID" value="NZ_JAGMWN010000001.1"/>
</dbReference>
<evidence type="ECO:0000313" key="2">
    <source>
        <dbReference type="Proteomes" id="UP000672602"/>
    </source>
</evidence>
<dbReference type="AlphaFoldDB" id="A0A8J7UZV5"/>
<keyword evidence="2" id="KW-1185">Reference proteome</keyword>
<accession>A0A8J7UZV5</accession>
<dbReference type="Proteomes" id="UP000672602">
    <property type="component" value="Unassembled WGS sequence"/>
</dbReference>
<name>A0A8J7UZV5_9PROT</name>
<sequence length="339" mass="37912">MSSANERMFYLMRLAMGRYPAVDASVTIQILIEACEHARKKATDVAWVVGNQVHGDEPGINSSNAIYLADFRQDEKYVYILLVRGDPTVGRPTFANMKKKSVTPATSDDPDAVPAVSALLVIERGVLVSDKGQHRSILERASGLGKVMVRDYLAVLLRRYAKEHPDKFEAQKKVSKKGEKPETIQYSPTVKLHPQQNASLKNDMEQGQIGGFRLMRGEAKYNGPADEAKIVGTNVQLKVKLAPTGNVQDVFKTLKNVKEAMSDAVNFDSYKLDLLDTDDGDNHSTQLLPLETIDNADMRYCRTVKASGFSSELEQCYARFHEEIVDKAKKFFDLGDYWK</sequence>
<proteinExistence type="predicted"/>
<comment type="caution">
    <text evidence="1">The sequence shown here is derived from an EMBL/GenBank/DDBJ whole genome shotgun (WGS) entry which is preliminary data.</text>
</comment>
<evidence type="ECO:0000313" key="1">
    <source>
        <dbReference type="EMBL" id="MBP5856081.1"/>
    </source>
</evidence>
<dbReference type="EMBL" id="JAGMWN010000001">
    <property type="protein sequence ID" value="MBP5856081.1"/>
    <property type="molecule type" value="Genomic_DNA"/>
</dbReference>
<organism evidence="1 2">
    <name type="scientific">Marivibrio halodurans</name>
    <dbReference type="NCBI Taxonomy" id="2039722"/>
    <lineage>
        <taxon>Bacteria</taxon>
        <taxon>Pseudomonadati</taxon>
        <taxon>Pseudomonadota</taxon>
        <taxon>Alphaproteobacteria</taxon>
        <taxon>Rhodospirillales</taxon>
        <taxon>Rhodospirillaceae</taxon>
        <taxon>Marivibrio</taxon>
    </lineage>
</organism>
<reference evidence="1" key="1">
    <citation type="submission" date="2021-04" db="EMBL/GenBank/DDBJ databases">
        <authorList>
            <person name="Zhang D.-C."/>
        </authorList>
    </citation>
    <scope>NUCLEOTIDE SEQUENCE</scope>
    <source>
        <strain evidence="1">CGMCC 1.15697</strain>
    </source>
</reference>
<gene>
    <name evidence="1" type="ORF">KAJ83_03610</name>
</gene>
<protein>
    <submittedName>
        <fullName evidence="1">Uncharacterized protein</fullName>
    </submittedName>
</protein>